<keyword evidence="5" id="KW-0997">Cell inner membrane</keyword>
<proteinExistence type="inferred from homology"/>
<dbReference type="Pfam" id="PF02386">
    <property type="entry name" value="TrkH"/>
    <property type="match status" value="1"/>
</dbReference>
<evidence type="ECO:0000256" key="6">
    <source>
        <dbReference type="ARBA" id="ARBA00022538"/>
    </source>
</evidence>
<dbReference type="InterPro" id="IPR004772">
    <property type="entry name" value="TrkH"/>
</dbReference>
<keyword evidence="6" id="KW-0633">Potassium transport</keyword>
<evidence type="ECO:0000256" key="9">
    <source>
        <dbReference type="ARBA" id="ARBA00022989"/>
    </source>
</evidence>
<evidence type="ECO:0000256" key="7">
    <source>
        <dbReference type="ARBA" id="ARBA00022692"/>
    </source>
</evidence>
<dbReference type="Proteomes" id="UP000526501">
    <property type="component" value="Unassembled WGS sequence"/>
</dbReference>
<dbReference type="InterPro" id="IPR003445">
    <property type="entry name" value="Cat_transpt"/>
</dbReference>
<keyword evidence="3" id="KW-0813">Transport</keyword>
<dbReference type="PANTHER" id="PTHR32024:SF2">
    <property type="entry name" value="TRK SYSTEM POTASSIUM UPTAKE PROTEIN TRKG-RELATED"/>
    <property type="match status" value="1"/>
</dbReference>
<evidence type="ECO:0000256" key="2">
    <source>
        <dbReference type="ARBA" id="ARBA00009137"/>
    </source>
</evidence>
<evidence type="ECO:0000256" key="13">
    <source>
        <dbReference type="SAM" id="Phobius"/>
    </source>
</evidence>
<feature type="transmembrane region" description="Helical" evidence="13">
    <location>
        <begin position="185"/>
        <end position="206"/>
    </location>
</feature>
<comment type="caution">
    <text evidence="14">The sequence shown here is derived from an EMBL/GenBank/DDBJ whole genome shotgun (WGS) entry which is preliminary data.</text>
</comment>
<dbReference type="EMBL" id="JACHVC010000008">
    <property type="protein sequence ID" value="MBC2606147.1"/>
    <property type="molecule type" value="Genomic_DNA"/>
</dbReference>
<feature type="binding site" evidence="12">
    <location>
        <position position="115"/>
    </location>
    <ligand>
        <name>K(+)</name>
        <dbReference type="ChEBI" id="CHEBI:29103"/>
    </ligand>
</feature>
<dbReference type="AlphaFoldDB" id="A0A7X1B5T3"/>
<feature type="transmembrane region" description="Helical" evidence="13">
    <location>
        <begin position="337"/>
        <end position="359"/>
    </location>
</feature>
<comment type="similarity">
    <text evidence="2">Belongs to the TrkH potassium transport family.</text>
</comment>
<comment type="subcellular location">
    <subcellularLocation>
        <location evidence="1">Cell inner membrane</location>
        <topology evidence="1">Multi-pass membrane protein</topology>
    </subcellularLocation>
</comment>
<keyword evidence="12" id="KW-0479">Metal-binding</keyword>
<dbReference type="GO" id="GO:0046872">
    <property type="term" value="F:metal ion binding"/>
    <property type="evidence" value="ECO:0007669"/>
    <property type="project" value="UniProtKB-KW"/>
</dbReference>
<feature type="transmembrane region" description="Helical" evidence="13">
    <location>
        <begin position="12"/>
        <end position="31"/>
    </location>
</feature>
<accession>A0A7X1B5T3</accession>
<reference evidence="14 15" key="1">
    <citation type="submission" date="2020-07" db="EMBL/GenBank/DDBJ databases">
        <authorList>
            <person name="Feng X."/>
        </authorList>
    </citation>
    <scope>NUCLEOTIDE SEQUENCE [LARGE SCALE GENOMIC DNA]</scope>
    <source>
        <strain evidence="14 15">JCM23202</strain>
    </source>
</reference>
<feature type="transmembrane region" description="Helical" evidence="13">
    <location>
        <begin position="462"/>
        <end position="482"/>
    </location>
</feature>
<dbReference type="PANTHER" id="PTHR32024">
    <property type="entry name" value="TRK SYSTEM POTASSIUM UPTAKE PROTEIN TRKG-RELATED"/>
    <property type="match status" value="1"/>
</dbReference>
<dbReference type="GO" id="GO:0015379">
    <property type="term" value="F:potassium:chloride symporter activity"/>
    <property type="evidence" value="ECO:0007669"/>
    <property type="project" value="InterPro"/>
</dbReference>
<keyword evidence="10" id="KW-0406">Ion transport</keyword>
<keyword evidence="9 13" id="KW-1133">Transmembrane helix</keyword>
<feature type="transmembrane region" description="Helical" evidence="13">
    <location>
        <begin position="276"/>
        <end position="296"/>
    </location>
</feature>
<keyword evidence="4" id="KW-1003">Cell membrane</keyword>
<keyword evidence="7 13" id="KW-0812">Transmembrane</keyword>
<keyword evidence="15" id="KW-1185">Reference proteome</keyword>
<feature type="binding site" evidence="12">
    <location>
        <position position="439"/>
    </location>
    <ligand>
        <name>K(+)</name>
        <dbReference type="ChEBI" id="CHEBI:29103"/>
    </ligand>
</feature>
<feature type="binding site" evidence="12">
    <location>
        <position position="321"/>
    </location>
    <ligand>
        <name>K(+)</name>
        <dbReference type="ChEBI" id="CHEBI:29103"/>
    </ligand>
</feature>
<feature type="binding site" evidence="12">
    <location>
        <position position="320"/>
    </location>
    <ligand>
        <name>K(+)</name>
        <dbReference type="ChEBI" id="CHEBI:29103"/>
    </ligand>
</feature>
<feature type="transmembrane region" description="Helical" evidence="13">
    <location>
        <begin position="243"/>
        <end position="264"/>
    </location>
</feature>
<name>A0A7X1B5T3_9BACT</name>
<feature type="transmembrane region" description="Helical" evidence="13">
    <location>
        <begin position="43"/>
        <end position="62"/>
    </location>
</feature>
<keyword evidence="8 12" id="KW-0630">Potassium</keyword>
<evidence type="ECO:0000256" key="8">
    <source>
        <dbReference type="ARBA" id="ARBA00022958"/>
    </source>
</evidence>
<protein>
    <submittedName>
        <fullName evidence="14">TrkH family potassium uptake protein</fullName>
    </submittedName>
</protein>
<sequence>MNFPLVSKLLGVVMLILAIAFAVCLGVSFQLDTQEFGKLARTAFIASTCTALVGAGMFFWVGRRHTKKFFRKEALCTIGISWLLASLVGAIPYMIVVPEVGFAGAIFEAASGLTTTGASVLSNLEQLPPSLLFWRSLSQWIGGMGVVVFFVAVLGFIGVGGKMLYANEASGTVSEFEESRIQSTVARLVWVYIGLSLACTLSFWIAGMNLFEAINHAFTTLSTGGFSTRSGSLADFHSPAMEWIAIVFMILGGVSFLLIIRLSCGRFYFLRRNTEFLAYLLIIVFASLMIASTLVLDGTSNEAHHAIRAATFQVVTIMTTTGFATEDYVAWSALPQMTLLLLMVAGGCSGSTAGGIKIYRIVVAIRISLLSVERSFRTRVVRQIRLNGNVLSQQALSDVSIYLILTSGVVLSSIIVVSIFEPNLKVDTNLSAVFACFFNIGPGLAEVGPTENFAFMHTHTKYFLALLMIMGRLELYAILALFSPSLWKRFS</sequence>
<evidence type="ECO:0000256" key="11">
    <source>
        <dbReference type="ARBA" id="ARBA00023136"/>
    </source>
</evidence>
<feature type="transmembrane region" description="Helical" evidence="13">
    <location>
        <begin position="74"/>
        <end position="95"/>
    </location>
</feature>
<organism evidence="14 15">
    <name type="scientific">Pelagicoccus albus</name>
    <dbReference type="NCBI Taxonomy" id="415222"/>
    <lineage>
        <taxon>Bacteria</taxon>
        <taxon>Pseudomonadati</taxon>
        <taxon>Verrucomicrobiota</taxon>
        <taxon>Opitutia</taxon>
        <taxon>Puniceicoccales</taxon>
        <taxon>Pelagicoccaceae</taxon>
        <taxon>Pelagicoccus</taxon>
    </lineage>
</organism>
<dbReference type="GO" id="GO:0005886">
    <property type="term" value="C:plasma membrane"/>
    <property type="evidence" value="ECO:0007669"/>
    <property type="project" value="UniProtKB-SubCell"/>
</dbReference>
<feature type="binding site" evidence="12">
    <location>
        <position position="224"/>
    </location>
    <ligand>
        <name>K(+)</name>
        <dbReference type="ChEBI" id="CHEBI:29103"/>
    </ligand>
</feature>
<evidence type="ECO:0000256" key="5">
    <source>
        <dbReference type="ARBA" id="ARBA00022519"/>
    </source>
</evidence>
<keyword evidence="11 13" id="KW-0472">Membrane</keyword>
<feature type="transmembrane region" description="Helical" evidence="13">
    <location>
        <begin position="140"/>
        <end position="165"/>
    </location>
</feature>
<evidence type="ECO:0000256" key="4">
    <source>
        <dbReference type="ARBA" id="ARBA00022475"/>
    </source>
</evidence>
<gene>
    <name evidence="14" type="ORF">H5P27_08820</name>
</gene>
<evidence type="ECO:0000313" key="14">
    <source>
        <dbReference type="EMBL" id="MBC2606147.1"/>
    </source>
</evidence>
<feature type="transmembrane region" description="Helical" evidence="13">
    <location>
        <begin position="401"/>
        <end position="420"/>
    </location>
</feature>
<evidence type="ECO:0000256" key="1">
    <source>
        <dbReference type="ARBA" id="ARBA00004429"/>
    </source>
</evidence>
<evidence type="ECO:0000313" key="15">
    <source>
        <dbReference type="Proteomes" id="UP000526501"/>
    </source>
</evidence>
<evidence type="ECO:0000256" key="12">
    <source>
        <dbReference type="PIRSR" id="PIRSR006247-1"/>
    </source>
</evidence>
<dbReference type="PIRSF" id="PIRSF006247">
    <property type="entry name" value="TrkH"/>
    <property type="match status" value="1"/>
</dbReference>
<dbReference type="RefSeq" id="WP_185660038.1">
    <property type="nucleotide sequence ID" value="NZ_CAWPOO010000008.1"/>
</dbReference>
<evidence type="ECO:0000256" key="10">
    <source>
        <dbReference type="ARBA" id="ARBA00023065"/>
    </source>
</evidence>
<feature type="binding site" evidence="12">
    <location>
        <position position="116"/>
    </location>
    <ligand>
        <name>K(+)</name>
        <dbReference type="ChEBI" id="CHEBI:29103"/>
    </ligand>
</feature>
<evidence type="ECO:0000256" key="3">
    <source>
        <dbReference type="ARBA" id="ARBA00022448"/>
    </source>
</evidence>